<gene>
    <name evidence="4" type="ORF">UFOPK2850_00842</name>
    <name evidence="5" type="ORF">UFOPK3982_01045</name>
    <name evidence="6" type="ORF">UFOPK4120_00842</name>
    <name evidence="7" type="ORF">UFOPK4404_00893</name>
</gene>
<dbReference type="EMBL" id="CAFBPO010000008">
    <property type="protein sequence ID" value="CAB5020880.1"/>
    <property type="molecule type" value="Genomic_DNA"/>
</dbReference>
<protein>
    <submittedName>
        <fullName evidence="5">Unannotated protein</fullName>
    </submittedName>
</protein>
<name>A0A6J7NH78_9ZZZZ</name>
<dbReference type="GO" id="GO:0016779">
    <property type="term" value="F:nucleotidyltransferase activity"/>
    <property type="evidence" value="ECO:0007669"/>
    <property type="project" value="UniProtKB-KW"/>
</dbReference>
<accession>A0A6J7NH78</accession>
<dbReference type="EMBL" id="CAFBQY010000008">
    <property type="protein sequence ID" value="CAB5073586.1"/>
    <property type="molecule type" value="Genomic_DNA"/>
</dbReference>
<dbReference type="EMBL" id="CAFBOO010000008">
    <property type="protein sequence ID" value="CAB4989354.1"/>
    <property type="molecule type" value="Genomic_DNA"/>
</dbReference>
<dbReference type="Gene3D" id="3.90.550.10">
    <property type="entry name" value="Spore Coat Polysaccharide Biosynthesis Protein SpsA, Chain A"/>
    <property type="match status" value="1"/>
</dbReference>
<dbReference type="EMBL" id="CAEZZH010000009">
    <property type="protein sequence ID" value="CAB4757040.1"/>
    <property type="molecule type" value="Genomic_DNA"/>
</dbReference>
<evidence type="ECO:0000313" key="6">
    <source>
        <dbReference type="EMBL" id="CAB5020880.1"/>
    </source>
</evidence>
<dbReference type="PANTHER" id="PTHR43584">
    <property type="entry name" value="NUCLEOTIDYL TRANSFERASE"/>
    <property type="match status" value="1"/>
</dbReference>
<dbReference type="PIRSF" id="PIRSF028162">
    <property type="entry name" value="BcbE_prd"/>
    <property type="match status" value="1"/>
</dbReference>
<dbReference type="InterPro" id="IPR050065">
    <property type="entry name" value="GlmU-like"/>
</dbReference>
<dbReference type="AlphaFoldDB" id="A0A6J7NH78"/>
<reference evidence="5" key="1">
    <citation type="submission" date="2020-05" db="EMBL/GenBank/DDBJ databases">
        <authorList>
            <person name="Chiriac C."/>
            <person name="Salcher M."/>
            <person name="Ghai R."/>
            <person name="Kavagutti S V."/>
        </authorList>
    </citation>
    <scope>NUCLEOTIDE SEQUENCE</scope>
</reference>
<proteinExistence type="predicted"/>
<keyword evidence="1" id="KW-0808">Transferase</keyword>
<keyword evidence="2" id="KW-0548">Nucleotidyltransferase</keyword>
<evidence type="ECO:0000256" key="2">
    <source>
        <dbReference type="ARBA" id="ARBA00022695"/>
    </source>
</evidence>
<dbReference type="PANTHER" id="PTHR43584:SF8">
    <property type="entry name" value="N-ACETYLMURAMATE ALPHA-1-PHOSPHATE URIDYLYLTRANSFERASE"/>
    <property type="match status" value="1"/>
</dbReference>
<dbReference type="InterPro" id="IPR016873">
    <property type="entry name" value="Caps_polysacc_synth_BcbE_prd"/>
</dbReference>
<evidence type="ECO:0000313" key="5">
    <source>
        <dbReference type="EMBL" id="CAB4989354.1"/>
    </source>
</evidence>
<feature type="domain" description="Nucleotidyl transferase" evidence="3">
    <location>
        <begin position="6"/>
        <end position="183"/>
    </location>
</feature>
<evidence type="ECO:0000313" key="4">
    <source>
        <dbReference type="EMBL" id="CAB4757040.1"/>
    </source>
</evidence>
<sequence length="259" mass="28306">MKLNLVIPAAGLGSRFRAIGIDTPKPLIPVLDIPMIGWVIANFQLTPQDEIWIITRKDDQIPTKMETFVSKIKNVIHFIELDELTDGAATTLQYALDQIPDAEAVLSANSDQFVSSDVSQFIESVRSGNSDGQILTMNATDSKWSYVERDSDGEVINVVEKVAVSDEATVGVYGWKSATIAKNAINAMKADGLKVKGEFYVAPSYTYLLKQGGKISTFCVGDVETDVHGLGTPEDLELFLLNVDIDKYQKLVSSRLGVS</sequence>
<evidence type="ECO:0000313" key="7">
    <source>
        <dbReference type="EMBL" id="CAB5073586.1"/>
    </source>
</evidence>
<dbReference type="Pfam" id="PF00483">
    <property type="entry name" value="NTP_transferase"/>
    <property type="match status" value="1"/>
</dbReference>
<dbReference type="InterPro" id="IPR029044">
    <property type="entry name" value="Nucleotide-diphossugar_trans"/>
</dbReference>
<dbReference type="InterPro" id="IPR005835">
    <property type="entry name" value="NTP_transferase_dom"/>
</dbReference>
<organism evidence="5">
    <name type="scientific">freshwater metagenome</name>
    <dbReference type="NCBI Taxonomy" id="449393"/>
    <lineage>
        <taxon>unclassified sequences</taxon>
        <taxon>metagenomes</taxon>
        <taxon>ecological metagenomes</taxon>
    </lineage>
</organism>
<evidence type="ECO:0000256" key="1">
    <source>
        <dbReference type="ARBA" id="ARBA00022679"/>
    </source>
</evidence>
<dbReference type="SUPFAM" id="SSF53448">
    <property type="entry name" value="Nucleotide-diphospho-sugar transferases"/>
    <property type="match status" value="1"/>
</dbReference>
<evidence type="ECO:0000259" key="3">
    <source>
        <dbReference type="Pfam" id="PF00483"/>
    </source>
</evidence>